<dbReference type="Pfam" id="PF12298">
    <property type="entry name" value="Bot1p"/>
    <property type="match status" value="1"/>
</dbReference>
<accession>F0XBU4</accession>
<feature type="compositionally biased region" description="Low complexity" evidence="1">
    <location>
        <begin position="129"/>
        <end position="142"/>
    </location>
</feature>
<gene>
    <name evidence="2" type="ORF">CMQ_5338</name>
</gene>
<dbReference type="AlphaFoldDB" id="F0XBU4"/>
<dbReference type="GO" id="GO:0005763">
    <property type="term" value="C:mitochondrial small ribosomal subunit"/>
    <property type="evidence" value="ECO:0007669"/>
    <property type="project" value="TreeGrafter"/>
</dbReference>
<organism evidence="3">
    <name type="scientific">Grosmannia clavigera (strain kw1407 / UAMH 11150)</name>
    <name type="common">Blue stain fungus</name>
    <name type="synonym">Graphiocladiella clavigera</name>
    <dbReference type="NCBI Taxonomy" id="655863"/>
    <lineage>
        <taxon>Eukaryota</taxon>
        <taxon>Fungi</taxon>
        <taxon>Dikarya</taxon>
        <taxon>Ascomycota</taxon>
        <taxon>Pezizomycotina</taxon>
        <taxon>Sordariomycetes</taxon>
        <taxon>Sordariomycetidae</taxon>
        <taxon>Ophiostomatales</taxon>
        <taxon>Ophiostomataceae</taxon>
        <taxon>Leptographium</taxon>
    </lineage>
</organism>
<dbReference type="EMBL" id="GL629756">
    <property type="protein sequence ID" value="EFX05076.1"/>
    <property type="molecule type" value="Genomic_DNA"/>
</dbReference>
<dbReference type="GO" id="GO:0032543">
    <property type="term" value="P:mitochondrial translation"/>
    <property type="evidence" value="ECO:0007669"/>
    <property type="project" value="TreeGrafter"/>
</dbReference>
<feature type="region of interest" description="Disordered" evidence="1">
    <location>
        <begin position="122"/>
        <end position="145"/>
    </location>
</feature>
<evidence type="ECO:0000313" key="3">
    <source>
        <dbReference type="Proteomes" id="UP000007796"/>
    </source>
</evidence>
<dbReference type="GeneID" id="25978649"/>
<dbReference type="PANTHER" id="PTHR28158">
    <property type="entry name" value="37S RIBOSOMAL PROTEIN S35, MITOCHONDRIAL"/>
    <property type="match status" value="1"/>
</dbReference>
<dbReference type="eggNOG" id="ENOG502QVMS">
    <property type="taxonomic scope" value="Eukaryota"/>
</dbReference>
<dbReference type="Proteomes" id="UP000007796">
    <property type="component" value="Unassembled WGS sequence"/>
</dbReference>
<proteinExistence type="predicted"/>
<dbReference type="InParanoid" id="F0XBU4"/>
<dbReference type="RefSeq" id="XP_014174558.1">
    <property type="nucleotide sequence ID" value="XM_014319083.1"/>
</dbReference>
<keyword evidence="3" id="KW-1185">Reference proteome</keyword>
<reference evidence="2 3" key="1">
    <citation type="journal article" date="2011" name="Proc. Natl. Acad. Sci. U.S.A.">
        <title>Genome and transcriptome analyses of the mountain pine beetle-fungal symbiont Grosmannia clavigera, a lodgepole pine pathogen.</title>
        <authorList>
            <person name="DiGuistini S."/>
            <person name="Wang Y."/>
            <person name="Liao N.Y."/>
            <person name="Taylor G."/>
            <person name="Tanguay P."/>
            <person name="Feau N."/>
            <person name="Henrissat B."/>
            <person name="Chan S.K."/>
            <person name="Hesse-Orce U."/>
            <person name="Alamouti S.M."/>
            <person name="Tsui C.K.M."/>
            <person name="Docking R.T."/>
            <person name="Levasseur A."/>
            <person name="Haridas S."/>
            <person name="Robertson G."/>
            <person name="Birol I."/>
            <person name="Holt R.A."/>
            <person name="Marra M.A."/>
            <person name="Hamelin R.C."/>
            <person name="Hirst M."/>
            <person name="Jones S.J.M."/>
            <person name="Bohlmann J."/>
            <person name="Breuil C."/>
        </authorList>
    </citation>
    <scope>NUCLEOTIDE SEQUENCE [LARGE SCALE GENOMIC DNA]</scope>
    <source>
        <strain evidence="3">kw1407 / UAMH 11150</strain>
    </source>
</reference>
<dbReference type="STRING" id="655863.F0XBU4"/>
<evidence type="ECO:0000256" key="1">
    <source>
        <dbReference type="SAM" id="MobiDB-lite"/>
    </source>
</evidence>
<name>F0XBU4_GROCL</name>
<evidence type="ECO:0000313" key="2">
    <source>
        <dbReference type="EMBL" id="EFX05076.1"/>
    </source>
</evidence>
<dbReference type="HOGENOM" id="CLU_049223_1_0_1"/>
<sequence length="393" mass="42765">MPPPQCTRAALSAAPASGPAVASLAASLRTLQLGGSSRVTASAVPSVRSCRRHHSVLISSSSSSSTSCLSSRRPCLTYSPSRLPSFLSAAAFSTTTPCQSLKKRRAMRAWFEKAGAQYKPVKASRARASEGADGSAGADVAGQPSPVMRPFPENPFFRSQPVLGESVRELVWEKVVRHGESIKAVAAELSIDMRRVAAVVRLKQIEKSWITEGKPLAKPYAQAVLAMLPQTDYGPRDAVQPHEPISEIHAHGYAAQQLFLPVPESRRFTRDAAAKAFHTTLLPADKRVPIPELITLERDVLTGARSPEDSFRAFRAKTAAEHKAMMQRDRAAAAAEYARTTRAETKRFEFRIRDIDAEDVGKNGRSPKAVGWRYGVPFDDRKRGQIKIPTSVG</sequence>
<dbReference type="OrthoDB" id="10052321at2759"/>
<dbReference type="InterPro" id="IPR021036">
    <property type="entry name" value="Ribosomal_mS45"/>
</dbReference>
<dbReference type="GO" id="GO:0003735">
    <property type="term" value="F:structural constituent of ribosome"/>
    <property type="evidence" value="ECO:0007669"/>
    <property type="project" value="TreeGrafter"/>
</dbReference>
<protein>
    <submittedName>
        <fullName evidence="2">Uncharacterized protein</fullName>
    </submittedName>
</protein>
<dbReference type="PANTHER" id="PTHR28158:SF1">
    <property type="entry name" value="SMALL RIBOSOMAL SUBUNIT PROTEIN MS45"/>
    <property type="match status" value="1"/>
</dbReference>